<dbReference type="AlphaFoldDB" id="A0A235F608"/>
<gene>
    <name evidence="10" type="ORF">CGZ90_16100</name>
</gene>
<dbReference type="PANTHER" id="PTHR30330">
    <property type="entry name" value="AGSS FAMILY TRANSPORTER, SODIUM-ALANINE"/>
    <property type="match status" value="1"/>
</dbReference>
<evidence type="ECO:0000256" key="7">
    <source>
        <dbReference type="ARBA" id="ARBA00022989"/>
    </source>
</evidence>
<organism evidence="10 11">
    <name type="scientific">Fictibacillus aquaticus</name>
    <dbReference type="NCBI Taxonomy" id="2021314"/>
    <lineage>
        <taxon>Bacteria</taxon>
        <taxon>Bacillati</taxon>
        <taxon>Bacillota</taxon>
        <taxon>Bacilli</taxon>
        <taxon>Bacillales</taxon>
        <taxon>Fictibacillaceae</taxon>
        <taxon>Fictibacillus</taxon>
    </lineage>
</organism>
<evidence type="ECO:0000256" key="5">
    <source>
        <dbReference type="ARBA" id="ARBA00022692"/>
    </source>
</evidence>
<keyword evidence="7 9" id="KW-1133">Transmembrane helix</keyword>
<evidence type="ECO:0000256" key="3">
    <source>
        <dbReference type="ARBA" id="ARBA00022448"/>
    </source>
</evidence>
<dbReference type="NCBIfam" id="TIGR00835">
    <property type="entry name" value="agcS"/>
    <property type="match status" value="1"/>
</dbReference>
<feature type="transmembrane region" description="Helical" evidence="9">
    <location>
        <begin position="180"/>
        <end position="199"/>
    </location>
</feature>
<evidence type="ECO:0000256" key="1">
    <source>
        <dbReference type="ARBA" id="ARBA00004651"/>
    </source>
</evidence>
<keyword evidence="5 9" id="KW-0812">Transmembrane</keyword>
<evidence type="ECO:0000313" key="11">
    <source>
        <dbReference type="Proteomes" id="UP000215059"/>
    </source>
</evidence>
<evidence type="ECO:0000256" key="4">
    <source>
        <dbReference type="ARBA" id="ARBA00022475"/>
    </source>
</evidence>
<name>A0A235F608_9BACL</name>
<feature type="transmembrane region" description="Helical" evidence="9">
    <location>
        <begin position="396"/>
        <end position="413"/>
    </location>
</feature>
<evidence type="ECO:0000256" key="2">
    <source>
        <dbReference type="ARBA" id="ARBA00009261"/>
    </source>
</evidence>
<dbReference type="PANTHER" id="PTHR30330:SF7">
    <property type="entry name" value="SODIUM_PROTON-DEPENDENT ALANINE CARRIER PROTEIN YRBD-RELATED"/>
    <property type="match status" value="1"/>
</dbReference>
<keyword evidence="8 9" id="KW-0472">Membrane</keyword>
<keyword evidence="6 9" id="KW-0769">Symport</keyword>
<feature type="transmembrane region" description="Helical" evidence="9">
    <location>
        <begin position="239"/>
        <end position="262"/>
    </location>
</feature>
<accession>A0A235F608</accession>
<comment type="subcellular location">
    <subcellularLocation>
        <location evidence="1 9">Cell membrane</location>
        <topology evidence="1 9">Multi-pass membrane protein</topology>
    </subcellularLocation>
</comment>
<proteinExistence type="inferred from homology"/>
<dbReference type="Pfam" id="PF01235">
    <property type="entry name" value="Na_Ala_symp"/>
    <property type="match status" value="1"/>
</dbReference>
<feature type="transmembrane region" description="Helical" evidence="9">
    <location>
        <begin position="59"/>
        <end position="76"/>
    </location>
</feature>
<dbReference type="Proteomes" id="UP000215059">
    <property type="component" value="Unassembled WGS sequence"/>
</dbReference>
<dbReference type="OrthoDB" id="9804874at2"/>
<dbReference type="GO" id="GO:0005886">
    <property type="term" value="C:plasma membrane"/>
    <property type="evidence" value="ECO:0007669"/>
    <property type="project" value="UniProtKB-SubCell"/>
</dbReference>
<feature type="transmembrane region" description="Helical" evidence="9">
    <location>
        <begin position="140"/>
        <end position="160"/>
    </location>
</feature>
<dbReference type="PRINTS" id="PR00175">
    <property type="entry name" value="NAALASMPORT"/>
</dbReference>
<evidence type="ECO:0000256" key="6">
    <source>
        <dbReference type="ARBA" id="ARBA00022847"/>
    </source>
</evidence>
<dbReference type="Gene3D" id="1.20.1740.10">
    <property type="entry name" value="Amino acid/polyamine transporter I"/>
    <property type="match status" value="1"/>
</dbReference>
<dbReference type="RefSeq" id="WP_094253549.1">
    <property type="nucleotide sequence ID" value="NZ_JBHLXL010000002.1"/>
</dbReference>
<keyword evidence="4 9" id="KW-1003">Cell membrane</keyword>
<feature type="transmembrane region" description="Helical" evidence="9">
    <location>
        <begin position="419"/>
        <end position="443"/>
    </location>
</feature>
<dbReference type="InterPro" id="IPR001463">
    <property type="entry name" value="Na/Ala_symport"/>
</dbReference>
<feature type="transmembrane region" description="Helical" evidence="9">
    <location>
        <begin position="299"/>
        <end position="320"/>
    </location>
</feature>
<feature type="transmembrane region" description="Helical" evidence="9">
    <location>
        <begin position="20"/>
        <end position="39"/>
    </location>
</feature>
<reference evidence="10 11" key="1">
    <citation type="submission" date="2017-07" db="EMBL/GenBank/DDBJ databases">
        <title>Fictibacillus sp. nov. GDSW-R2A3 Genome sequencing and assembly.</title>
        <authorList>
            <person name="Mayilraj S."/>
        </authorList>
    </citation>
    <scope>NUCLEOTIDE SEQUENCE [LARGE SCALE GENOMIC DNA]</scope>
    <source>
        <strain evidence="10 11">GDSW-R2A3</strain>
    </source>
</reference>
<feature type="transmembrane region" description="Helical" evidence="9">
    <location>
        <begin position="208"/>
        <end position="227"/>
    </location>
</feature>
<comment type="similarity">
    <text evidence="2 9">Belongs to the alanine or glycine:cation symporter (AGCS) (TC 2.A.25) family.</text>
</comment>
<evidence type="ECO:0000313" key="10">
    <source>
        <dbReference type="EMBL" id="OYD56533.1"/>
    </source>
</evidence>
<comment type="caution">
    <text evidence="10">The sequence shown here is derived from an EMBL/GenBank/DDBJ whole genome shotgun (WGS) entry which is preliminary data.</text>
</comment>
<feature type="transmembrane region" description="Helical" evidence="9">
    <location>
        <begin position="96"/>
        <end position="119"/>
    </location>
</feature>
<dbReference type="PROSITE" id="PS00873">
    <property type="entry name" value="NA_ALANINE_SYMP"/>
    <property type="match status" value="1"/>
</dbReference>
<evidence type="ECO:0000256" key="8">
    <source>
        <dbReference type="ARBA" id="ARBA00023136"/>
    </source>
</evidence>
<sequence length="493" mass="52796">MDTFLKDAVNDAVAILWSQPMIYFCLGVGLLFSILTRFLQVRHFKDMIKLMFQGKSSEAGVSSFQALAIALSGRVGTGNIAGTATAIAMGGPGAVFWMWMIAFIGAASAFIESTLAQVYKVKQDGQYRGGPAYYIEKGIGWRWYGIIFAVAAILAMALLMPGIQSNSIAVGLDNAFELDTRITGVILMGLLAGIIFGGVKRIAAVAQYVVPFMAIGYILVSLIIVAANASELPAVFSLIFRSAFGADAAFGGIIGAAISWGVKRGVYSNEAGQGTGPHPAAAAEVSHPAKQGLVQAFSVYVDTLLVCSATAFMILFTGSYNVYENAEKTKFITEKLPGVPDGPGFTQAAIESVLPGFGAGFTAVALFFFAFTTIMAYYYMAETNIAYLARGKDSKVAMFLLKIVILGATYYGAVKETELAWAMGDIGLGIMVWLNLIAILILAKPALRVLKDYEEQKKQGIDPVFNSSKLGIKNAEYWENGYKGTENEKDKVS</sequence>
<keyword evidence="3 9" id="KW-0813">Transport</keyword>
<dbReference type="GO" id="GO:0005283">
    <property type="term" value="F:amino acid:sodium symporter activity"/>
    <property type="evidence" value="ECO:0007669"/>
    <property type="project" value="InterPro"/>
</dbReference>
<dbReference type="FunFam" id="1.20.1740.10:FF:000004">
    <property type="entry name" value="Sodium:alanine symporter family protein"/>
    <property type="match status" value="1"/>
</dbReference>
<feature type="transmembrane region" description="Helical" evidence="9">
    <location>
        <begin position="357"/>
        <end position="380"/>
    </location>
</feature>
<protein>
    <submittedName>
        <fullName evidence="10">Sodium:alanine symporter</fullName>
    </submittedName>
</protein>
<dbReference type="EMBL" id="NOII01000011">
    <property type="protein sequence ID" value="OYD56533.1"/>
    <property type="molecule type" value="Genomic_DNA"/>
</dbReference>
<evidence type="ECO:0000256" key="9">
    <source>
        <dbReference type="RuleBase" id="RU363064"/>
    </source>
</evidence>
<keyword evidence="11" id="KW-1185">Reference proteome</keyword>